<dbReference type="InterPro" id="IPR023298">
    <property type="entry name" value="ATPase_P-typ_TM_dom_sf"/>
</dbReference>
<evidence type="ECO:0000256" key="2">
    <source>
        <dbReference type="ARBA" id="ARBA00006024"/>
    </source>
</evidence>
<feature type="domain" description="P-type ATPase A" evidence="10">
    <location>
        <begin position="152"/>
        <end position="251"/>
    </location>
</feature>
<evidence type="ECO:0000256" key="5">
    <source>
        <dbReference type="ARBA" id="ARBA00022989"/>
    </source>
</evidence>
<dbReference type="NCBIfam" id="TIGR01512">
    <property type="entry name" value="ATPase-IB2_Cd"/>
    <property type="match status" value="1"/>
</dbReference>
<keyword evidence="9" id="KW-0547">Nucleotide-binding</keyword>
<dbReference type="NCBIfam" id="TIGR01494">
    <property type="entry name" value="ATPase_P-type"/>
    <property type="match status" value="1"/>
</dbReference>
<evidence type="ECO:0000256" key="7">
    <source>
        <dbReference type="ARBA" id="ARBA00039103"/>
    </source>
</evidence>
<dbReference type="PRINTS" id="PR00119">
    <property type="entry name" value="CATATPASE"/>
</dbReference>
<evidence type="ECO:0000256" key="4">
    <source>
        <dbReference type="ARBA" id="ARBA00022692"/>
    </source>
</evidence>
<comment type="catalytic activity">
    <reaction evidence="8">
        <text>Cd(2+)(in) + ATP + H2O = Cd(2+)(out) + ADP + phosphate + H(+)</text>
        <dbReference type="Rhea" id="RHEA:12132"/>
        <dbReference type="ChEBI" id="CHEBI:15377"/>
        <dbReference type="ChEBI" id="CHEBI:15378"/>
        <dbReference type="ChEBI" id="CHEBI:30616"/>
        <dbReference type="ChEBI" id="CHEBI:43474"/>
        <dbReference type="ChEBI" id="CHEBI:48775"/>
        <dbReference type="ChEBI" id="CHEBI:456216"/>
        <dbReference type="EC" id="7.2.2.21"/>
    </reaction>
</comment>
<dbReference type="GO" id="GO:0046872">
    <property type="term" value="F:metal ion binding"/>
    <property type="evidence" value="ECO:0007669"/>
    <property type="project" value="UniProtKB-KW"/>
</dbReference>
<dbReference type="InterPro" id="IPR027256">
    <property type="entry name" value="P-typ_ATPase_IB"/>
</dbReference>
<dbReference type="SUPFAM" id="SSF81653">
    <property type="entry name" value="Calcium ATPase, transduction domain A"/>
    <property type="match status" value="1"/>
</dbReference>
<evidence type="ECO:0000256" key="9">
    <source>
        <dbReference type="RuleBase" id="RU362081"/>
    </source>
</evidence>
<keyword evidence="9" id="KW-0067">ATP-binding</keyword>
<comment type="caution">
    <text evidence="11">The sequence shown here is derived from an EMBL/GenBank/DDBJ whole genome shotgun (WGS) entry which is preliminary data.</text>
</comment>
<dbReference type="EC" id="7.2.2.21" evidence="7"/>
<keyword evidence="5 9" id="KW-1133">Transmembrane helix</keyword>
<reference evidence="11" key="2">
    <citation type="submission" date="2021-04" db="EMBL/GenBank/DDBJ databases">
        <authorList>
            <person name="Gilroy R."/>
        </authorList>
    </citation>
    <scope>NUCLEOTIDE SEQUENCE</scope>
    <source>
        <strain evidence="11">26628</strain>
    </source>
</reference>
<dbReference type="Pfam" id="PF00122">
    <property type="entry name" value="E1-E2_ATPase"/>
    <property type="match status" value="1"/>
</dbReference>
<dbReference type="InterPro" id="IPR018303">
    <property type="entry name" value="ATPase_P-typ_P_site"/>
</dbReference>
<feature type="transmembrane region" description="Helical" evidence="9">
    <location>
        <begin position="270"/>
        <end position="289"/>
    </location>
</feature>
<comment type="similarity">
    <text evidence="2 9">Belongs to the cation transport ATPase (P-type) (TC 3.A.3) family. Type IB subfamily.</text>
</comment>
<dbReference type="PANTHER" id="PTHR48085">
    <property type="entry name" value="CADMIUM/ZINC-TRANSPORTING ATPASE HMA2-RELATED"/>
    <property type="match status" value="1"/>
</dbReference>
<gene>
    <name evidence="11" type="primary">cadA</name>
    <name evidence="11" type="ORF">H9737_03010</name>
</gene>
<evidence type="ECO:0000313" key="11">
    <source>
        <dbReference type="EMBL" id="HIX46641.1"/>
    </source>
</evidence>
<dbReference type="GO" id="GO:0005886">
    <property type="term" value="C:plasma membrane"/>
    <property type="evidence" value="ECO:0007669"/>
    <property type="project" value="UniProtKB-SubCell"/>
</dbReference>
<evidence type="ECO:0000256" key="8">
    <source>
        <dbReference type="ARBA" id="ARBA00049338"/>
    </source>
</evidence>
<evidence type="ECO:0000313" key="12">
    <source>
        <dbReference type="Proteomes" id="UP000824249"/>
    </source>
</evidence>
<dbReference type="InterPro" id="IPR059000">
    <property type="entry name" value="ATPase_P-type_domA"/>
</dbReference>
<dbReference type="Proteomes" id="UP000824249">
    <property type="component" value="Unassembled WGS sequence"/>
</dbReference>
<keyword evidence="4 9" id="KW-0812">Transmembrane</keyword>
<dbReference type="Pfam" id="PF00702">
    <property type="entry name" value="Hydrolase"/>
    <property type="match status" value="1"/>
</dbReference>
<dbReference type="Gene3D" id="2.70.150.10">
    <property type="entry name" value="Calcium-transporting ATPase, cytoplasmic transduction domain A"/>
    <property type="match status" value="1"/>
</dbReference>
<dbReference type="Gene3D" id="3.40.50.1000">
    <property type="entry name" value="HAD superfamily/HAD-like"/>
    <property type="match status" value="1"/>
</dbReference>
<keyword evidence="6 9" id="KW-0472">Membrane</keyword>
<feature type="transmembrane region" description="Helical" evidence="9">
    <location>
        <begin position="52"/>
        <end position="74"/>
    </location>
</feature>
<organism evidence="11 12">
    <name type="scientific">Candidatus Borkfalkia faecigallinarum</name>
    <dbReference type="NCBI Taxonomy" id="2838509"/>
    <lineage>
        <taxon>Bacteria</taxon>
        <taxon>Bacillati</taxon>
        <taxon>Bacillota</taxon>
        <taxon>Clostridia</taxon>
        <taxon>Christensenellales</taxon>
        <taxon>Christensenellaceae</taxon>
        <taxon>Candidatus Borkfalkia</taxon>
    </lineage>
</organism>
<dbReference type="InterPro" id="IPR051014">
    <property type="entry name" value="Cation_Transport_ATPase_IB"/>
</dbReference>
<dbReference type="FunFam" id="2.70.150.10:FF:000002">
    <property type="entry name" value="Copper-transporting ATPase 1, putative"/>
    <property type="match status" value="1"/>
</dbReference>
<feature type="transmembrane region" description="Helical" evidence="9">
    <location>
        <begin position="301"/>
        <end position="327"/>
    </location>
</feature>
<dbReference type="PROSITE" id="PS00154">
    <property type="entry name" value="ATPASE_E1_E2"/>
    <property type="match status" value="1"/>
</dbReference>
<name>A0A9D1VTG3_9FIRM</name>
<dbReference type="InterPro" id="IPR001757">
    <property type="entry name" value="P_typ_ATPase"/>
</dbReference>
<dbReference type="InterPro" id="IPR023299">
    <property type="entry name" value="ATPase_P-typ_cyto_dom_N"/>
</dbReference>
<dbReference type="PRINTS" id="PR00941">
    <property type="entry name" value="CDATPASE"/>
</dbReference>
<accession>A0A9D1VTG3</accession>
<reference evidence="11" key="1">
    <citation type="journal article" date="2021" name="PeerJ">
        <title>Extensive microbial diversity within the chicken gut microbiome revealed by metagenomics and culture.</title>
        <authorList>
            <person name="Gilroy R."/>
            <person name="Ravi A."/>
            <person name="Getino M."/>
            <person name="Pursley I."/>
            <person name="Horton D.L."/>
            <person name="Alikhan N.F."/>
            <person name="Baker D."/>
            <person name="Gharbi K."/>
            <person name="Hall N."/>
            <person name="Watson M."/>
            <person name="Adriaenssens E.M."/>
            <person name="Foster-Nyarko E."/>
            <person name="Jarju S."/>
            <person name="Secka A."/>
            <person name="Antonio M."/>
            <person name="Oren A."/>
            <person name="Chaudhuri R.R."/>
            <person name="La Ragione R."/>
            <person name="Hildebrand F."/>
            <person name="Pallen M.J."/>
        </authorList>
    </citation>
    <scope>NUCLEOTIDE SEQUENCE</scope>
    <source>
        <strain evidence="11">26628</strain>
    </source>
</reference>
<dbReference type="GO" id="GO:0016887">
    <property type="term" value="F:ATP hydrolysis activity"/>
    <property type="evidence" value="ECO:0007669"/>
    <property type="project" value="InterPro"/>
</dbReference>
<dbReference type="EMBL" id="DXFD01000049">
    <property type="protein sequence ID" value="HIX46641.1"/>
    <property type="molecule type" value="Genomic_DNA"/>
</dbReference>
<feature type="transmembrane region" description="Helical" evidence="9">
    <location>
        <begin position="598"/>
        <end position="614"/>
    </location>
</feature>
<dbReference type="GO" id="GO:0005524">
    <property type="term" value="F:ATP binding"/>
    <property type="evidence" value="ECO:0007669"/>
    <property type="project" value="UniProtKB-UniRule"/>
</dbReference>
<sequence length="666" mass="70372">MGKEKFSLSRKQKRRLARIVIALVLFLAIFIPDKLGGVLPGMKPLGEVFSGPAAWVFPFCLYLVVYLLIGYDVLWRAARNIARGQVFDENFLMCVATLGAFALAIYRGATGQEIEGFDEACAVLLFYQVGEFFQDYATGRSRKSIAALMDIRPDCANVLRGGREERVDPGEVAVGEVIVVNPGERIPLDGVILRGASALDTRALTGESAPRDAGEGEEVISGCVNLTSRLEVRVTKAFYDSTVSKILALVETASEQKSKAENFITKFAKYYTPAVVLAAALLAVVPGLITGDWSAWVYRALSFLVVSCPCALVISIPLSFFAGIGAASRCGILVKGSNYLEKFNKADTFVFDKTGTLTRGNFAVTKISPADRADEVLRLAAIAEQGSSHPIARSIVARYGKETEGGYVLTNVAGKGILAARGGERILCGNAALLEENGIACVPEPGVGTVVYVAKDGAFVGSLLVADEVKPESKQVVGELRALGCRTVMLTGDNEAVAASVASELGVTAYRAALLPQNKVEEVEKLLAKERGALCFVGDGINDAPVLMRADIGIAMGGVGSDAAIEASDIVLMQDDLRGLPLAKRIARKTMAVVKENIAFSLLVKAAILILSAAGIANMWLAVFGDVGVAVIAILNAMRVNSGRFGGGAGAQGEYAGAKAAEKQRG</sequence>
<evidence type="ECO:0000256" key="1">
    <source>
        <dbReference type="ARBA" id="ARBA00004651"/>
    </source>
</evidence>
<evidence type="ECO:0000256" key="6">
    <source>
        <dbReference type="ARBA" id="ARBA00023136"/>
    </source>
</evidence>
<dbReference type="Gene3D" id="3.40.1110.10">
    <property type="entry name" value="Calcium-transporting ATPase, cytoplasmic domain N"/>
    <property type="match status" value="1"/>
</dbReference>
<protein>
    <recommendedName>
        <fullName evidence="7">Cd(2+)-exporting ATPase</fullName>
        <ecNumber evidence="7">7.2.2.21</ecNumber>
    </recommendedName>
</protein>
<dbReference type="SUPFAM" id="SSF56784">
    <property type="entry name" value="HAD-like"/>
    <property type="match status" value="1"/>
</dbReference>
<dbReference type="AlphaFoldDB" id="A0A9D1VTG3"/>
<keyword evidence="3" id="KW-0104">Cadmium</keyword>
<dbReference type="SUPFAM" id="SSF81665">
    <property type="entry name" value="Calcium ATPase, transmembrane domain M"/>
    <property type="match status" value="1"/>
</dbReference>
<dbReference type="NCBIfam" id="TIGR01525">
    <property type="entry name" value="ATPase-IB_hvy"/>
    <property type="match status" value="1"/>
</dbReference>
<dbReference type="InterPro" id="IPR036412">
    <property type="entry name" value="HAD-like_sf"/>
</dbReference>
<comment type="subcellular location">
    <subcellularLocation>
        <location evidence="1">Cell membrane</location>
        <topology evidence="1">Multi-pass membrane protein</topology>
    </subcellularLocation>
</comment>
<feature type="transmembrane region" description="Helical" evidence="9">
    <location>
        <begin position="16"/>
        <end position="32"/>
    </location>
</feature>
<evidence type="ECO:0000259" key="10">
    <source>
        <dbReference type="Pfam" id="PF00122"/>
    </source>
</evidence>
<dbReference type="PANTHER" id="PTHR48085:SF5">
    <property type="entry name" value="CADMIUM_ZINC-TRANSPORTING ATPASE HMA4-RELATED"/>
    <property type="match status" value="1"/>
</dbReference>
<keyword evidence="9" id="KW-0479">Metal-binding</keyword>
<keyword evidence="9" id="KW-1003">Cell membrane</keyword>
<evidence type="ECO:0000256" key="3">
    <source>
        <dbReference type="ARBA" id="ARBA00022539"/>
    </source>
</evidence>
<dbReference type="GO" id="GO:0008551">
    <property type="term" value="F:P-type cadmium transporter activity"/>
    <property type="evidence" value="ECO:0007669"/>
    <property type="project" value="UniProtKB-EC"/>
</dbReference>
<dbReference type="InterPro" id="IPR023214">
    <property type="entry name" value="HAD_sf"/>
</dbReference>
<proteinExistence type="inferred from homology"/>
<dbReference type="InterPro" id="IPR008250">
    <property type="entry name" value="ATPase_P-typ_transduc_dom_A_sf"/>
</dbReference>